<evidence type="ECO:0000256" key="4">
    <source>
        <dbReference type="ARBA" id="ARBA00011738"/>
    </source>
</evidence>
<evidence type="ECO:0000313" key="20">
    <source>
        <dbReference type="Proteomes" id="UP000000272"/>
    </source>
</evidence>
<evidence type="ECO:0000256" key="9">
    <source>
        <dbReference type="ARBA" id="ARBA00022679"/>
    </source>
</evidence>
<dbReference type="OrthoDB" id="9807416at2"/>
<feature type="domain" description="tRNA methyltransferase TRMD/TRM10-type" evidence="18">
    <location>
        <begin position="4"/>
        <end position="227"/>
    </location>
</feature>
<dbReference type="CDD" id="cd18080">
    <property type="entry name" value="TrmD-like"/>
    <property type="match status" value="1"/>
</dbReference>
<dbReference type="NCBIfam" id="NF000648">
    <property type="entry name" value="PRK00026.1"/>
    <property type="match status" value="1"/>
</dbReference>
<evidence type="ECO:0000256" key="7">
    <source>
        <dbReference type="ARBA" id="ARBA00022490"/>
    </source>
</evidence>
<comment type="function">
    <text evidence="1 15 17">Specifically methylates guanosine-37 in various tRNAs.</text>
</comment>
<evidence type="ECO:0000256" key="13">
    <source>
        <dbReference type="ARBA" id="ARBA00033392"/>
    </source>
</evidence>
<dbReference type="InterPro" id="IPR029028">
    <property type="entry name" value="Alpha/beta_knot_MTases"/>
</dbReference>
<evidence type="ECO:0000256" key="14">
    <source>
        <dbReference type="ARBA" id="ARBA00047783"/>
    </source>
</evidence>
<dbReference type="HAMAP" id="MF_00605">
    <property type="entry name" value="TrmD"/>
    <property type="match status" value="1"/>
</dbReference>
<evidence type="ECO:0000256" key="1">
    <source>
        <dbReference type="ARBA" id="ARBA00002634"/>
    </source>
</evidence>
<evidence type="ECO:0000313" key="19">
    <source>
        <dbReference type="EMBL" id="ADL07831.1"/>
    </source>
</evidence>
<evidence type="ECO:0000259" key="18">
    <source>
        <dbReference type="Pfam" id="PF01746"/>
    </source>
</evidence>
<evidence type="ECO:0000256" key="8">
    <source>
        <dbReference type="ARBA" id="ARBA00022603"/>
    </source>
</evidence>
<evidence type="ECO:0000256" key="5">
    <source>
        <dbReference type="ARBA" id="ARBA00012807"/>
    </source>
</evidence>
<dbReference type="HOGENOM" id="CLU_047363_0_1_9"/>
<accession>D9S354</accession>
<feature type="binding site" evidence="15 16">
    <location>
        <begin position="134"/>
        <end position="139"/>
    </location>
    <ligand>
        <name>S-adenosyl-L-methionine</name>
        <dbReference type="ChEBI" id="CHEBI:59789"/>
    </ligand>
</feature>
<dbReference type="RefSeq" id="WP_013275871.1">
    <property type="nucleotide sequence ID" value="NC_014377.1"/>
</dbReference>
<dbReference type="InterPro" id="IPR016009">
    <property type="entry name" value="tRNA_MeTrfase_TRMD/TRM10"/>
</dbReference>
<evidence type="ECO:0000256" key="16">
    <source>
        <dbReference type="PIRSR" id="PIRSR000386-1"/>
    </source>
</evidence>
<reference evidence="19 20" key="1">
    <citation type="journal article" date="2010" name="Stand. Genomic Sci.">
        <title>Complete genome sequence of Thermosediminibacter oceani type strain (JW/IW-1228P).</title>
        <authorList>
            <person name="Pitluck S."/>
            <person name="Yasawong M."/>
            <person name="Munk C."/>
            <person name="Nolan M."/>
            <person name="Lapidus A."/>
            <person name="Lucas S."/>
            <person name="Glavina Del Rio T."/>
            <person name="Tice H."/>
            <person name="Cheng J.F."/>
            <person name="Bruce D."/>
            <person name="Detter C."/>
            <person name="Tapia R."/>
            <person name="Han C."/>
            <person name="Goodwin L."/>
            <person name="Liolios K."/>
            <person name="Ivanova N."/>
            <person name="Mavromatis K."/>
            <person name="Mikhailova N."/>
            <person name="Pati A."/>
            <person name="Chen A."/>
            <person name="Palaniappan K."/>
            <person name="Land M."/>
            <person name="Hauser L."/>
            <person name="Chang Y.J."/>
            <person name="Jeffries C.D."/>
            <person name="Rohde M."/>
            <person name="Spring S."/>
            <person name="Sikorski J."/>
            <person name="Goker M."/>
            <person name="Woyke T."/>
            <person name="Bristow J."/>
            <person name="Eisen J.A."/>
            <person name="Markowitz V."/>
            <person name="Hugenholtz P."/>
            <person name="Kyrpides N.C."/>
            <person name="Klenk H.P."/>
        </authorList>
    </citation>
    <scope>NUCLEOTIDE SEQUENCE [LARGE SCALE GENOMIC DNA]</scope>
    <source>
        <strain evidence="20">ATCC BAA-1034 / DSM 16646 / JW/IW-1228P</strain>
    </source>
</reference>
<keyword evidence="8 15" id="KW-0489">Methyltransferase</keyword>
<gene>
    <name evidence="15" type="primary">trmD</name>
    <name evidence="19" type="ordered locus">Toce_1069</name>
</gene>
<dbReference type="InterPro" id="IPR029026">
    <property type="entry name" value="tRNA_m1G_MTases_N"/>
</dbReference>
<sequence length="247" mass="28165">MLLFHILTLFPEFFAGPLDVSILKRAREKGLIKIELLNIRDFSRDKHKKVDDYPYGGGAGMVMKPEPIFEAVDFAVGSVEARKRRIILLSPQGRIFNQEMARELSCEEHIILICGHYEGIDERVKTIITDEVSLGDFVLTGGEIPALAIVDATSRLVPGVLGSYESVSEESFSNGLLEYPHYTRPEVYRGLRVPEVLLSGNHKEIELFRRREALRRTMEKRPDLFKKLKLTELDKKLLEEMGFGCQE</sequence>
<keyword evidence="11 15" id="KW-0819">tRNA processing</keyword>
<dbReference type="GO" id="GO:0052906">
    <property type="term" value="F:tRNA (guanine(37)-N1)-methyltransferase activity"/>
    <property type="evidence" value="ECO:0007669"/>
    <property type="project" value="UniProtKB-UniRule"/>
</dbReference>
<dbReference type="eggNOG" id="COG0336">
    <property type="taxonomic scope" value="Bacteria"/>
</dbReference>
<dbReference type="Pfam" id="PF01746">
    <property type="entry name" value="tRNA_m1G_MT"/>
    <property type="match status" value="1"/>
</dbReference>
<dbReference type="STRING" id="555079.Toce_1069"/>
<keyword evidence="7 15" id="KW-0963">Cytoplasm</keyword>
<proteinExistence type="inferred from homology"/>
<dbReference type="Proteomes" id="UP000000272">
    <property type="component" value="Chromosome"/>
</dbReference>
<comment type="catalytic activity">
    <reaction evidence="14 15 17">
        <text>guanosine(37) in tRNA + S-adenosyl-L-methionine = N(1)-methylguanosine(37) in tRNA + S-adenosyl-L-homocysteine + H(+)</text>
        <dbReference type="Rhea" id="RHEA:36899"/>
        <dbReference type="Rhea" id="RHEA-COMP:10145"/>
        <dbReference type="Rhea" id="RHEA-COMP:10147"/>
        <dbReference type="ChEBI" id="CHEBI:15378"/>
        <dbReference type="ChEBI" id="CHEBI:57856"/>
        <dbReference type="ChEBI" id="CHEBI:59789"/>
        <dbReference type="ChEBI" id="CHEBI:73542"/>
        <dbReference type="ChEBI" id="CHEBI:74269"/>
        <dbReference type="EC" id="2.1.1.228"/>
    </reaction>
</comment>
<comment type="similarity">
    <text evidence="3 15 17">Belongs to the RNA methyltransferase TrmD family.</text>
</comment>
<feature type="binding site" evidence="15 16">
    <location>
        <position position="115"/>
    </location>
    <ligand>
        <name>S-adenosyl-L-methionine</name>
        <dbReference type="ChEBI" id="CHEBI:59789"/>
    </ligand>
</feature>
<evidence type="ECO:0000256" key="11">
    <source>
        <dbReference type="ARBA" id="ARBA00022694"/>
    </source>
</evidence>
<dbReference type="InterPro" id="IPR002649">
    <property type="entry name" value="tRNA_m1G_MeTrfase_TrmD"/>
</dbReference>
<dbReference type="PIRSF" id="PIRSF000386">
    <property type="entry name" value="tRNA_mtase"/>
    <property type="match status" value="1"/>
</dbReference>
<evidence type="ECO:0000256" key="12">
    <source>
        <dbReference type="ARBA" id="ARBA00029736"/>
    </source>
</evidence>
<comment type="subcellular location">
    <subcellularLocation>
        <location evidence="2 15 17">Cytoplasm</location>
    </subcellularLocation>
</comment>
<keyword evidence="20" id="KW-1185">Reference proteome</keyword>
<organism evidence="19 20">
    <name type="scientific">Thermosediminibacter oceani (strain ATCC BAA-1034 / DSM 16646 / JW/IW-1228P)</name>
    <dbReference type="NCBI Taxonomy" id="555079"/>
    <lineage>
        <taxon>Bacteria</taxon>
        <taxon>Bacillati</taxon>
        <taxon>Bacillota</taxon>
        <taxon>Clostridia</taxon>
        <taxon>Thermosediminibacterales</taxon>
        <taxon>Thermosediminibacteraceae</taxon>
        <taxon>Thermosediminibacter</taxon>
    </lineage>
</organism>
<dbReference type="PANTHER" id="PTHR46417:SF1">
    <property type="entry name" value="TRNA (GUANINE-N(1)-)-METHYLTRANSFERASE"/>
    <property type="match status" value="1"/>
</dbReference>
<dbReference type="GO" id="GO:0005829">
    <property type="term" value="C:cytosol"/>
    <property type="evidence" value="ECO:0007669"/>
    <property type="project" value="TreeGrafter"/>
</dbReference>
<keyword evidence="10 15" id="KW-0949">S-adenosyl-L-methionine</keyword>
<dbReference type="GO" id="GO:0002939">
    <property type="term" value="P:tRNA N1-guanine methylation"/>
    <property type="evidence" value="ECO:0007669"/>
    <property type="project" value="TreeGrafter"/>
</dbReference>
<dbReference type="InterPro" id="IPR023148">
    <property type="entry name" value="tRNA_m1G_MeTrfase_C_sf"/>
</dbReference>
<evidence type="ECO:0000256" key="6">
    <source>
        <dbReference type="ARBA" id="ARBA00014679"/>
    </source>
</evidence>
<dbReference type="PANTHER" id="PTHR46417">
    <property type="entry name" value="TRNA (GUANINE-N(1)-)-METHYLTRANSFERASE"/>
    <property type="match status" value="1"/>
</dbReference>
<dbReference type="KEGG" id="toc:Toce_1069"/>
<protein>
    <recommendedName>
        <fullName evidence="6 15">tRNA (guanine-N(1)-)-methyltransferase</fullName>
        <ecNumber evidence="5 15">2.1.1.228</ecNumber>
    </recommendedName>
    <alternativeName>
        <fullName evidence="12 15">M1G-methyltransferase</fullName>
    </alternativeName>
    <alternativeName>
        <fullName evidence="13 15">tRNA [GM37] methyltransferase</fullName>
    </alternativeName>
</protein>
<dbReference type="FunFam" id="1.10.1270.20:FF:000001">
    <property type="entry name" value="tRNA (guanine-N(1)-)-methyltransferase"/>
    <property type="match status" value="1"/>
</dbReference>
<evidence type="ECO:0000256" key="3">
    <source>
        <dbReference type="ARBA" id="ARBA00007630"/>
    </source>
</evidence>
<dbReference type="FunFam" id="3.40.1280.10:FF:000001">
    <property type="entry name" value="tRNA (guanine-N(1)-)-methyltransferase"/>
    <property type="match status" value="1"/>
</dbReference>
<evidence type="ECO:0000256" key="15">
    <source>
        <dbReference type="HAMAP-Rule" id="MF_00605"/>
    </source>
</evidence>
<dbReference type="Gene3D" id="3.40.1280.10">
    <property type="match status" value="1"/>
</dbReference>
<evidence type="ECO:0000256" key="10">
    <source>
        <dbReference type="ARBA" id="ARBA00022691"/>
    </source>
</evidence>
<keyword evidence="9 15" id="KW-0808">Transferase</keyword>
<dbReference type="Gene3D" id="1.10.1270.20">
    <property type="entry name" value="tRNA(m1g37)methyltransferase, domain 2"/>
    <property type="match status" value="1"/>
</dbReference>
<dbReference type="EC" id="2.1.1.228" evidence="5 15"/>
<evidence type="ECO:0000256" key="17">
    <source>
        <dbReference type="RuleBase" id="RU003464"/>
    </source>
</evidence>
<dbReference type="EMBL" id="CP002131">
    <property type="protein sequence ID" value="ADL07831.1"/>
    <property type="molecule type" value="Genomic_DNA"/>
</dbReference>
<comment type="subunit">
    <text evidence="4 15 17">Homodimer.</text>
</comment>
<evidence type="ECO:0000256" key="2">
    <source>
        <dbReference type="ARBA" id="ARBA00004496"/>
    </source>
</evidence>
<dbReference type="AlphaFoldDB" id="D9S354"/>
<name>D9S354_THEOJ</name>
<dbReference type="SUPFAM" id="SSF75217">
    <property type="entry name" value="alpha/beta knot"/>
    <property type="match status" value="1"/>
</dbReference>
<dbReference type="NCBIfam" id="TIGR00088">
    <property type="entry name" value="trmD"/>
    <property type="match status" value="1"/>
</dbReference>